<evidence type="ECO:0000256" key="1">
    <source>
        <dbReference type="SAM" id="Coils"/>
    </source>
</evidence>
<dbReference type="AlphaFoldDB" id="A0A1W2F2V7"/>
<keyword evidence="1" id="KW-0175">Coiled coil</keyword>
<dbReference type="RefSeq" id="WP_084291956.1">
    <property type="nucleotide sequence ID" value="NZ_FWYB01000019.1"/>
</dbReference>
<dbReference type="EMBL" id="FWYB01000019">
    <property type="protein sequence ID" value="SMD16271.1"/>
    <property type="molecule type" value="Genomic_DNA"/>
</dbReference>
<sequence length="252" mass="30148">MKTSYFKPRKPFSFSPHPFDLGTFMGLWDGHDDNHFLLKIYRMEEKKFPDYYIHHQNYALENNLDSEEDFFRHVLRIVQNRIKHYELQDPFSRNHAMHRNSVQKLQQFQKYLNRIDQWNARPSHIVIAEKEELIQKQKEEIEKLTARLSELNEYEVLQKISIEDNALPTLVDLLKQMSRLTLPSGRNFLACDKKSPYSKMISKYFSQDGKDIPLETSRNYFVEKKGEIPIKGTTVRKEHQIFEIIPVTELKK</sequence>
<reference evidence="2 3" key="1">
    <citation type="submission" date="2017-04" db="EMBL/GenBank/DDBJ databases">
        <authorList>
            <person name="Afonso C.L."/>
            <person name="Miller P.J."/>
            <person name="Scott M.A."/>
            <person name="Spackman E."/>
            <person name="Goraichik I."/>
            <person name="Dimitrov K.M."/>
            <person name="Suarez D.L."/>
            <person name="Swayne D.E."/>
        </authorList>
    </citation>
    <scope>NUCLEOTIDE SEQUENCE [LARGE SCALE GENOMIC DNA]</scope>
    <source>
        <strain evidence="2 3">DSM 19625</strain>
    </source>
</reference>
<feature type="coiled-coil region" evidence="1">
    <location>
        <begin position="127"/>
        <end position="154"/>
    </location>
</feature>
<name>A0A1W2F2V7_9SPHI</name>
<evidence type="ECO:0000313" key="2">
    <source>
        <dbReference type="EMBL" id="SMD16271.1"/>
    </source>
</evidence>
<keyword evidence="3" id="KW-1185">Reference proteome</keyword>
<dbReference type="Proteomes" id="UP000192678">
    <property type="component" value="Unassembled WGS sequence"/>
</dbReference>
<evidence type="ECO:0000313" key="3">
    <source>
        <dbReference type="Proteomes" id="UP000192678"/>
    </source>
</evidence>
<proteinExistence type="predicted"/>
<dbReference type="OrthoDB" id="751263at2"/>
<gene>
    <name evidence="2" type="ORF">SAMN04488101_11966</name>
</gene>
<organism evidence="2 3">
    <name type="scientific">Pedobacter nyackensis</name>
    <dbReference type="NCBI Taxonomy" id="475255"/>
    <lineage>
        <taxon>Bacteria</taxon>
        <taxon>Pseudomonadati</taxon>
        <taxon>Bacteroidota</taxon>
        <taxon>Sphingobacteriia</taxon>
        <taxon>Sphingobacteriales</taxon>
        <taxon>Sphingobacteriaceae</taxon>
        <taxon>Pedobacter</taxon>
    </lineage>
</organism>
<dbReference type="STRING" id="475255.SAMN04488101_11966"/>
<accession>A0A1W2F2V7</accession>
<protein>
    <submittedName>
        <fullName evidence="2">Uncharacterized protein</fullName>
    </submittedName>
</protein>